<evidence type="ECO:0000313" key="2">
    <source>
        <dbReference type="Proteomes" id="UP000199323"/>
    </source>
</evidence>
<dbReference type="AlphaFoldDB" id="A0A1I2AX93"/>
<protein>
    <submittedName>
        <fullName evidence="1">Uncharacterized protein</fullName>
    </submittedName>
</protein>
<accession>A0A1I2AX93</accession>
<dbReference type="EMBL" id="FONG01000003">
    <property type="protein sequence ID" value="SFE48605.1"/>
    <property type="molecule type" value="Genomic_DNA"/>
</dbReference>
<dbReference type="Proteomes" id="UP000199323">
    <property type="component" value="Unassembled WGS sequence"/>
</dbReference>
<gene>
    <name evidence="1" type="ORF">SAMN05216251_103267</name>
</gene>
<dbReference type="STRING" id="380248.SAMN05216251_103267"/>
<name>A0A1I2AX93_9ACTN</name>
<organism evidence="1 2">
    <name type="scientific">Actinacidiphila alni</name>
    <dbReference type="NCBI Taxonomy" id="380248"/>
    <lineage>
        <taxon>Bacteria</taxon>
        <taxon>Bacillati</taxon>
        <taxon>Actinomycetota</taxon>
        <taxon>Actinomycetes</taxon>
        <taxon>Kitasatosporales</taxon>
        <taxon>Streptomycetaceae</taxon>
        <taxon>Actinacidiphila</taxon>
    </lineage>
</organism>
<reference evidence="2" key="1">
    <citation type="submission" date="2016-10" db="EMBL/GenBank/DDBJ databases">
        <authorList>
            <person name="Varghese N."/>
            <person name="Submissions S."/>
        </authorList>
    </citation>
    <scope>NUCLEOTIDE SEQUENCE [LARGE SCALE GENOMIC DNA]</scope>
    <source>
        <strain evidence="2">CGMCC 4.3510</strain>
    </source>
</reference>
<evidence type="ECO:0000313" key="1">
    <source>
        <dbReference type="EMBL" id="SFE48605.1"/>
    </source>
</evidence>
<keyword evidence="2" id="KW-1185">Reference proteome</keyword>
<proteinExistence type="predicted"/>
<sequence length="34" mass="3666">MFRFTCSADATAAAVAAKKAARNARDTFFDGARR</sequence>